<reference evidence="6 7" key="1">
    <citation type="submission" date="2016-10" db="EMBL/GenBank/DDBJ databases">
        <authorList>
            <person name="de Groot N.N."/>
        </authorList>
    </citation>
    <scope>NUCLEOTIDE SEQUENCE [LARGE SCALE GENOMIC DNA]</scope>
    <source>
        <strain evidence="6 7">DSM 22012</strain>
    </source>
</reference>
<dbReference type="InterPro" id="IPR008258">
    <property type="entry name" value="Transglycosylase_SLT_dom_1"/>
</dbReference>
<dbReference type="EMBL" id="FNVQ01000001">
    <property type="protein sequence ID" value="SEF76018.1"/>
    <property type="molecule type" value="Genomic_DNA"/>
</dbReference>
<dbReference type="Proteomes" id="UP000236745">
    <property type="component" value="Unassembled WGS sequence"/>
</dbReference>
<dbReference type="PANTHER" id="PTHR37423">
    <property type="entry name" value="SOLUBLE LYTIC MUREIN TRANSGLYCOSYLASE-RELATED"/>
    <property type="match status" value="1"/>
</dbReference>
<dbReference type="RefSeq" id="WP_104001423.1">
    <property type="nucleotide sequence ID" value="NZ_FNVQ01000001.1"/>
</dbReference>
<dbReference type="Pfam" id="PF14718">
    <property type="entry name" value="SLT_L"/>
    <property type="match status" value="1"/>
</dbReference>
<evidence type="ECO:0000259" key="4">
    <source>
        <dbReference type="Pfam" id="PF01464"/>
    </source>
</evidence>
<comment type="similarity">
    <text evidence="1">Belongs to the transglycosylase Slt family.</text>
</comment>
<dbReference type="GO" id="GO:0042597">
    <property type="term" value="C:periplasmic space"/>
    <property type="evidence" value="ECO:0007669"/>
    <property type="project" value="InterPro"/>
</dbReference>
<keyword evidence="2 3" id="KW-0732">Signal</keyword>
<feature type="signal peptide" evidence="3">
    <location>
        <begin position="1"/>
        <end position="25"/>
    </location>
</feature>
<dbReference type="Gene3D" id="1.25.20.10">
    <property type="entry name" value="Bacterial muramidases"/>
    <property type="match status" value="1"/>
</dbReference>
<feature type="chain" id="PRO_5009286349" evidence="3">
    <location>
        <begin position="26"/>
        <end position="646"/>
    </location>
</feature>
<dbReference type="InterPro" id="IPR037061">
    <property type="entry name" value="Lytic_TGlycoase_superhlx_L_sf"/>
</dbReference>
<evidence type="ECO:0000313" key="7">
    <source>
        <dbReference type="Proteomes" id="UP000236745"/>
    </source>
</evidence>
<accession>A0A1H5UNK4</accession>
<evidence type="ECO:0000313" key="6">
    <source>
        <dbReference type="EMBL" id="SEF76018.1"/>
    </source>
</evidence>
<dbReference type="AlphaFoldDB" id="A0A1H5UNK4"/>
<name>A0A1H5UNK4_9GAMM</name>
<dbReference type="Pfam" id="PF01464">
    <property type="entry name" value="SLT"/>
    <property type="match status" value="1"/>
</dbReference>
<evidence type="ECO:0000256" key="3">
    <source>
        <dbReference type="SAM" id="SignalP"/>
    </source>
</evidence>
<protein>
    <submittedName>
        <fullName evidence="6">Soluble lytic murein transglycosylase</fullName>
    </submittedName>
</protein>
<dbReference type="CDD" id="cd13401">
    <property type="entry name" value="Slt70-like"/>
    <property type="match status" value="1"/>
</dbReference>
<feature type="domain" description="Lytic transglycosylase superhelical linker" evidence="5">
    <location>
        <begin position="404"/>
        <end position="470"/>
    </location>
</feature>
<keyword evidence="7" id="KW-1185">Reference proteome</keyword>
<dbReference type="Gene3D" id="1.10.530.10">
    <property type="match status" value="1"/>
</dbReference>
<proteinExistence type="inferred from homology"/>
<evidence type="ECO:0000259" key="5">
    <source>
        <dbReference type="Pfam" id="PF14718"/>
    </source>
</evidence>
<dbReference type="SUPFAM" id="SSF48435">
    <property type="entry name" value="Bacterial muramidases"/>
    <property type="match status" value="1"/>
</dbReference>
<dbReference type="Gene3D" id="1.10.1240.20">
    <property type="entry name" value="Lytic transglycosylase, superhelical linker domain"/>
    <property type="match status" value="1"/>
</dbReference>
<dbReference type="SUPFAM" id="SSF53955">
    <property type="entry name" value="Lysozyme-like"/>
    <property type="match status" value="1"/>
</dbReference>
<dbReference type="PANTHER" id="PTHR37423:SF5">
    <property type="entry name" value="SOLUBLE LYTIC MUREIN TRANSGLYCOSYLASE"/>
    <property type="match status" value="1"/>
</dbReference>
<dbReference type="GO" id="GO:0004553">
    <property type="term" value="F:hydrolase activity, hydrolyzing O-glycosyl compounds"/>
    <property type="evidence" value="ECO:0007669"/>
    <property type="project" value="InterPro"/>
</dbReference>
<feature type="domain" description="Transglycosylase SLT" evidence="4">
    <location>
        <begin position="481"/>
        <end position="593"/>
    </location>
</feature>
<evidence type="ECO:0000256" key="2">
    <source>
        <dbReference type="ARBA" id="ARBA00022729"/>
    </source>
</evidence>
<dbReference type="InterPro" id="IPR008939">
    <property type="entry name" value="Lytic_TGlycosylase_superhlx_U"/>
</dbReference>
<gene>
    <name evidence="6" type="ORF">SAMN05444390_101429</name>
</gene>
<sequence>MKRQKLLPVLSTLLLLTPLSTQVAALTQQQELYQETLKAARSSDNPQVVAGLKQLGDYPLKPYILYTQLRARLDQLDARDALNFSERHPDIPLEGRLRWALTTSLGERGEWQQFTQLYKTLDNPNTTQECYAGRAALATNQRQEAYAIAGRLWVEGSSQPNACDPLFEQWMQAGGLTDAHALTRVLASLEAGNPSLAKYAAKQAKAATTRQQIEFAQSLYENPQQLLENPSILTKANPEHRRLLMLAVNRLRRSDLDAAIDLWVRDRERLSIPVEEQFEITDRLGIYKAKRFQPDSPATLAKLDPQFQRDDLTGWRARLAMINQDWKGVETLIGKLSAEERQSERWQYWLSVAQEKQGQQVNEQLKQLSKDRTFYGFLAAELSGSAFTMNHEPAELDEATLTRLAAMPAFQRIHELFELGELYDARSEWNQITRILPPREQHLAAHLVSSWGWYNQGIRGAIQSEKWNDLDIRFPDPFRSLFDTAAERNGITKTWATAIARQESAFWIQARSHAGARGLMQLMPATARDTAKKHELPLNGLGSLYDPQTNIDLGSAYLGEMYHRFDNNRVFATAAYNAGPNRVNRWLRDRGELPLDIWIETIPFDETRNYVQNVLSFAVIYDTRAGRPAQLLSDSEKKLLAFNQAN</sequence>
<dbReference type="InterPro" id="IPR023346">
    <property type="entry name" value="Lysozyme-like_dom_sf"/>
</dbReference>
<evidence type="ECO:0000256" key="1">
    <source>
        <dbReference type="ARBA" id="ARBA00007734"/>
    </source>
</evidence>
<organism evidence="6 7">
    <name type="scientific">Marinobacterium lutimaris</name>
    <dbReference type="NCBI Taxonomy" id="568106"/>
    <lineage>
        <taxon>Bacteria</taxon>
        <taxon>Pseudomonadati</taxon>
        <taxon>Pseudomonadota</taxon>
        <taxon>Gammaproteobacteria</taxon>
        <taxon>Oceanospirillales</taxon>
        <taxon>Oceanospirillaceae</taxon>
        <taxon>Marinobacterium</taxon>
    </lineage>
</organism>
<dbReference type="OrthoDB" id="92254at2"/>
<dbReference type="InterPro" id="IPR012289">
    <property type="entry name" value="Lytic_TGlycosylase_superhlx_L"/>
</dbReference>